<dbReference type="PANTHER" id="PTHR18964">
    <property type="entry name" value="ROK (REPRESSOR, ORF, KINASE) FAMILY"/>
    <property type="match status" value="1"/>
</dbReference>
<comment type="similarity">
    <text evidence="1">Belongs to the ROK (NagC/XylR) family.</text>
</comment>
<dbReference type="Gene3D" id="3.30.420.40">
    <property type="match status" value="2"/>
</dbReference>
<dbReference type="AlphaFoldDB" id="A0A3Q9GG36"/>
<sequence>MRELDLSGDIEYIGLLRRKEKKLVSEQGFATVSPELLESAYRLIRAGAAENRSDLSELLGVSSSTASNIARSLVSQKRVREVEASGVSRGRRATQLRSVALPALAAVAEIGTRHVRYALSERVGPVTSAEEASIDLTPGPRPTVERLLDLWEQLRERDFPDHDIKAVGIAVPGPVDAGSQRIVMPSRMPGWHDADLRGIVRELTGLDAVVENDARAAALGEASEVKDNQTLIYIKAGSGIGGALVVNGQVHTGGRGIAGDVSHARVVEDSPFVCGCGQSGCLETVASGAAIRRDARAFGIELDSMAELIEAGLNQVPEVTQLIRNSGMLVGKALGPLINFVNPTEVIVGGSMSGLSAFMNALRVSLLGSAVPMATEGLRIEPARLAANSALTGVARAAHRLIVDAPVI</sequence>
<dbReference type="Proteomes" id="UP000275951">
    <property type="component" value="Chromosome"/>
</dbReference>
<evidence type="ECO:0000313" key="2">
    <source>
        <dbReference type="EMBL" id="AZR06984.1"/>
    </source>
</evidence>
<protein>
    <submittedName>
        <fullName evidence="2">ROK family protein</fullName>
    </submittedName>
</protein>
<organism evidence="2 3">
    <name type="scientific">Trueperella pyogenes</name>
    <dbReference type="NCBI Taxonomy" id="1661"/>
    <lineage>
        <taxon>Bacteria</taxon>
        <taxon>Bacillati</taxon>
        <taxon>Actinomycetota</taxon>
        <taxon>Actinomycetes</taxon>
        <taxon>Actinomycetales</taxon>
        <taxon>Actinomycetaceae</taxon>
        <taxon>Trueperella</taxon>
    </lineage>
</organism>
<dbReference type="SUPFAM" id="SSF53067">
    <property type="entry name" value="Actin-like ATPase domain"/>
    <property type="match status" value="1"/>
</dbReference>
<name>A0A3Q9GG36_9ACTO</name>
<dbReference type="InterPro" id="IPR036390">
    <property type="entry name" value="WH_DNA-bd_sf"/>
</dbReference>
<dbReference type="InterPro" id="IPR043129">
    <property type="entry name" value="ATPase_NBD"/>
</dbReference>
<dbReference type="Pfam" id="PF00480">
    <property type="entry name" value="ROK"/>
    <property type="match status" value="1"/>
</dbReference>
<dbReference type="Gene3D" id="1.10.10.10">
    <property type="entry name" value="Winged helix-like DNA-binding domain superfamily/Winged helix DNA-binding domain"/>
    <property type="match status" value="1"/>
</dbReference>
<dbReference type="PANTHER" id="PTHR18964:SF173">
    <property type="entry name" value="GLUCOKINASE"/>
    <property type="match status" value="1"/>
</dbReference>
<dbReference type="EMBL" id="CP033905">
    <property type="protein sequence ID" value="AZR06984.1"/>
    <property type="molecule type" value="Genomic_DNA"/>
</dbReference>
<dbReference type="SUPFAM" id="SSF46785">
    <property type="entry name" value="Winged helix' DNA-binding domain"/>
    <property type="match status" value="1"/>
</dbReference>
<proteinExistence type="inferred from homology"/>
<evidence type="ECO:0000256" key="1">
    <source>
        <dbReference type="ARBA" id="ARBA00006479"/>
    </source>
</evidence>
<accession>A0A3Q9GG36</accession>
<gene>
    <name evidence="2" type="ORF">EBQ10_06515</name>
</gene>
<dbReference type="InterPro" id="IPR036388">
    <property type="entry name" value="WH-like_DNA-bd_sf"/>
</dbReference>
<dbReference type="InterPro" id="IPR000600">
    <property type="entry name" value="ROK"/>
</dbReference>
<evidence type="ECO:0000313" key="3">
    <source>
        <dbReference type="Proteomes" id="UP000275951"/>
    </source>
</evidence>
<reference evidence="2 3" key="1">
    <citation type="submission" date="2018-11" db="EMBL/GenBank/DDBJ databases">
        <title>Multidrug-resistant genes are associated with an 42-kb island TGI1 carrying a complex class 1 integron in a Trueperella pyogenes.</title>
        <authorList>
            <person name="Dong W."/>
        </authorList>
    </citation>
    <scope>NUCLEOTIDE SEQUENCE [LARGE SCALE GENOMIC DNA]</scope>
    <source>
        <strain evidence="2 3">TP4</strain>
    </source>
</reference>